<organism evidence="1 2">
    <name type="scientific">Parageobacillus galactosidasius</name>
    <dbReference type="NCBI Taxonomy" id="883812"/>
    <lineage>
        <taxon>Bacteria</taxon>
        <taxon>Bacillati</taxon>
        <taxon>Bacillota</taxon>
        <taxon>Bacilli</taxon>
        <taxon>Bacillales</taxon>
        <taxon>Anoxybacillaceae</taxon>
        <taxon>Parageobacillus</taxon>
    </lineage>
</organism>
<keyword evidence="2" id="KW-1185">Reference proteome</keyword>
<evidence type="ECO:0000313" key="2">
    <source>
        <dbReference type="Proteomes" id="UP000198394"/>
    </source>
</evidence>
<accession>A0A226QTW1</accession>
<dbReference type="RefSeq" id="WP_089097314.1">
    <property type="nucleotide sequence ID" value="NZ_NDYL01000001.1"/>
</dbReference>
<dbReference type="AlphaFoldDB" id="A0A226QTW1"/>
<sequence length="75" mass="8718">MDLRKATELVIQDTLENHQGGIAFEDLENMSAKERKELAVKLVNSDEFLERLTATLEDVINEYFEEFGEEYDIYG</sequence>
<gene>
    <name evidence="1" type="ORF">B9L23_08330</name>
</gene>
<dbReference type="Proteomes" id="UP000198394">
    <property type="component" value="Unassembled WGS sequence"/>
</dbReference>
<dbReference type="EMBL" id="NDYL01000001">
    <property type="protein sequence ID" value="OXB94859.1"/>
    <property type="molecule type" value="Genomic_DNA"/>
</dbReference>
<reference evidence="1 2" key="1">
    <citation type="submission" date="2017-04" db="EMBL/GenBank/DDBJ databases">
        <title>The genome sequence of Parageobacillus galactosidasius DSM 18751.</title>
        <authorList>
            <person name="Ramaloko W.T."/>
            <person name="Koen N."/>
            <person name="Polliack S."/>
            <person name="Aliyu H."/>
            <person name="Lebre P."/>
            <person name="Mohr T."/>
            <person name="Oswald F."/>
            <person name="Zwick M."/>
            <person name="Neumann A."/>
            <person name="Syldatk C."/>
            <person name="Cowan D."/>
            <person name="De Maayer P."/>
        </authorList>
    </citation>
    <scope>NUCLEOTIDE SEQUENCE [LARGE SCALE GENOMIC DNA]</scope>
    <source>
        <strain evidence="1 2">DSM 18751</strain>
    </source>
</reference>
<protein>
    <submittedName>
        <fullName evidence="1">Uncharacterized protein</fullName>
    </submittedName>
</protein>
<comment type="caution">
    <text evidence="1">The sequence shown here is derived from an EMBL/GenBank/DDBJ whole genome shotgun (WGS) entry which is preliminary data.</text>
</comment>
<evidence type="ECO:0000313" key="1">
    <source>
        <dbReference type="EMBL" id="OXB94859.1"/>
    </source>
</evidence>
<name>A0A226QTW1_9BACL</name>
<proteinExistence type="predicted"/>